<evidence type="ECO:0000256" key="4">
    <source>
        <dbReference type="ARBA" id="ARBA00023163"/>
    </source>
</evidence>
<evidence type="ECO:0000259" key="5">
    <source>
        <dbReference type="PROSITE" id="PS50943"/>
    </source>
</evidence>
<keyword evidence="4" id="KW-0804">Transcription</keyword>
<dbReference type="SUPFAM" id="SSF88659">
    <property type="entry name" value="Sigma3 and sigma4 domains of RNA polymerase sigma factors"/>
    <property type="match status" value="1"/>
</dbReference>
<dbReference type="Proteomes" id="UP000005384">
    <property type="component" value="Unassembled WGS sequence"/>
</dbReference>
<accession>G5IGN8</accession>
<organism evidence="6 7">
    <name type="scientific">Hungatella hathewayi WAL-18680</name>
    <dbReference type="NCBI Taxonomy" id="742737"/>
    <lineage>
        <taxon>Bacteria</taxon>
        <taxon>Bacillati</taxon>
        <taxon>Bacillota</taxon>
        <taxon>Clostridia</taxon>
        <taxon>Lachnospirales</taxon>
        <taxon>Lachnospiraceae</taxon>
        <taxon>Hungatella</taxon>
    </lineage>
</organism>
<dbReference type="AlphaFoldDB" id="G5IGN8"/>
<dbReference type="InterPro" id="IPR001387">
    <property type="entry name" value="Cro/C1-type_HTH"/>
</dbReference>
<comment type="similarity">
    <text evidence="1">Belongs to the SorC transcriptional regulatory family.</text>
</comment>
<keyword evidence="2" id="KW-0805">Transcription regulation</keyword>
<dbReference type="SUPFAM" id="SSF100950">
    <property type="entry name" value="NagB/RpiA/CoA transferase-like"/>
    <property type="match status" value="1"/>
</dbReference>
<dbReference type="RefSeq" id="WP_006780645.1">
    <property type="nucleotide sequence ID" value="NZ_CP040506.1"/>
</dbReference>
<evidence type="ECO:0000313" key="6">
    <source>
        <dbReference type="EMBL" id="EHI59359.1"/>
    </source>
</evidence>
<dbReference type="Pfam" id="PF04198">
    <property type="entry name" value="Sugar-bind"/>
    <property type="match status" value="1"/>
</dbReference>
<dbReference type="InterPro" id="IPR013324">
    <property type="entry name" value="RNA_pol_sigma_r3/r4-like"/>
</dbReference>
<dbReference type="InterPro" id="IPR007324">
    <property type="entry name" value="Sugar-bd_dom_put"/>
</dbReference>
<feature type="domain" description="HTH cro/C1-type" evidence="5">
    <location>
        <begin position="19"/>
        <end position="41"/>
    </location>
</feature>
<dbReference type="PANTHER" id="PTHR34294">
    <property type="entry name" value="TRANSCRIPTIONAL REGULATOR-RELATED"/>
    <property type="match status" value="1"/>
</dbReference>
<evidence type="ECO:0000313" key="7">
    <source>
        <dbReference type="Proteomes" id="UP000005384"/>
    </source>
</evidence>
<dbReference type="PATRIC" id="fig|742737.3.peg.2677"/>
<proteinExistence type="inferred from homology"/>
<sequence length="325" mass="36604">MIPYNKVQLVVNAARLYYENGFSQVEIAEQLHVSRSYVSKLLTMAKEENIVTVKIKDPLQVESRLEQTIRSYFQLRRVIVTPSKVGENSLNSLCDAAAKYLDSILKSGDSIVTGWGRTMYVLSQRILPRTDLEGMRVIAAAGMPTNFNQNTYCIVSAVDMAEKLGGIPYFLPAPIMIQEKTLRTQFLKEKCIEEVMDYAAEANIAVFTLGDMSRSSFWTSRGVMSEERMQELFEKGATGDAFLHILNTEGEICDEALDEETIAMPFKTLKQKEYRIGIAAGREKIDAVYSALKGGVVNVLVIDEDIAKATQEKIYKEDSTMRWKE</sequence>
<dbReference type="Gene3D" id="1.10.10.60">
    <property type="entry name" value="Homeodomain-like"/>
    <property type="match status" value="1"/>
</dbReference>
<protein>
    <recommendedName>
        <fullName evidence="5">HTH cro/C1-type domain-containing protein</fullName>
    </recommendedName>
</protein>
<dbReference type="PANTHER" id="PTHR34294:SF1">
    <property type="entry name" value="TRANSCRIPTIONAL REGULATOR LSRR"/>
    <property type="match status" value="1"/>
</dbReference>
<dbReference type="InterPro" id="IPR037171">
    <property type="entry name" value="NagB/RpiA_transferase-like"/>
</dbReference>
<dbReference type="PROSITE" id="PS50943">
    <property type="entry name" value="HTH_CROC1"/>
    <property type="match status" value="1"/>
</dbReference>
<dbReference type="EMBL" id="ADLN01000060">
    <property type="protein sequence ID" value="EHI59359.1"/>
    <property type="molecule type" value="Genomic_DNA"/>
</dbReference>
<dbReference type="HOGENOM" id="CLU_054506_1_1_9"/>
<keyword evidence="7" id="KW-1185">Reference proteome</keyword>
<name>G5IGN8_9FIRM</name>
<gene>
    <name evidence="6" type="ORF">HMPREF9473_02666</name>
</gene>
<evidence type="ECO:0000256" key="2">
    <source>
        <dbReference type="ARBA" id="ARBA00023015"/>
    </source>
</evidence>
<evidence type="ECO:0000256" key="3">
    <source>
        <dbReference type="ARBA" id="ARBA00023125"/>
    </source>
</evidence>
<dbReference type="Gene3D" id="3.40.50.1360">
    <property type="match status" value="1"/>
</dbReference>
<dbReference type="InterPro" id="IPR051054">
    <property type="entry name" value="SorC_transcr_regulators"/>
</dbReference>
<dbReference type="OrthoDB" id="58802at2"/>
<reference evidence="6 7" key="1">
    <citation type="submission" date="2011-08" db="EMBL/GenBank/DDBJ databases">
        <title>The Genome Sequence of Clostridium hathewayi WAL-18680.</title>
        <authorList>
            <consortium name="The Broad Institute Genome Sequencing Platform"/>
            <person name="Earl A."/>
            <person name="Ward D."/>
            <person name="Feldgarden M."/>
            <person name="Gevers D."/>
            <person name="Finegold S.M."/>
            <person name="Summanen P.H."/>
            <person name="Molitoris D.R."/>
            <person name="Song M."/>
            <person name="Daigneault M."/>
            <person name="Allen-Vercoe E."/>
            <person name="Young S.K."/>
            <person name="Zeng Q."/>
            <person name="Gargeya S."/>
            <person name="Fitzgerald M."/>
            <person name="Haas B."/>
            <person name="Abouelleil A."/>
            <person name="Alvarado L."/>
            <person name="Arachchi H.M."/>
            <person name="Berlin A."/>
            <person name="Brown A."/>
            <person name="Chapman S.B."/>
            <person name="Chen Z."/>
            <person name="Dunbar C."/>
            <person name="Freedman E."/>
            <person name="Gearin G."/>
            <person name="Gellesch M."/>
            <person name="Goldberg J."/>
            <person name="Griggs A."/>
            <person name="Gujja S."/>
            <person name="Heiman D."/>
            <person name="Howarth C."/>
            <person name="Larson L."/>
            <person name="Lui A."/>
            <person name="MacDonald P.J.P."/>
            <person name="Montmayeur A."/>
            <person name="Murphy C."/>
            <person name="Neiman D."/>
            <person name="Pearson M."/>
            <person name="Priest M."/>
            <person name="Roberts A."/>
            <person name="Saif S."/>
            <person name="Shea T."/>
            <person name="Shenoy N."/>
            <person name="Sisk P."/>
            <person name="Stolte C."/>
            <person name="Sykes S."/>
            <person name="Wortman J."/>
            <person name="Nusbaum C."/>
            <person name="Birren B."/>
        </authorList>
    </citation>
    <scope>NUCLEOTIDE SEQUENCE [LARGE SCALE GENOMIC DNA]</scope>
    <source>
        <strain evidence="6 7">WAL-18680</strain>
    </source>
</reference>
<keyword evidence="3" id="KW-0238">DNA-binding</keyword>
<comment type="caution">
    <text evidence="6">The sequence shown here is derived from an EMBL/GenBank/DDBJ whole genome shotgun (WGS) entry which is preliminary data.</text>
</comment>
<evidence type="ECO:0000256" key="1">
    <source>
        <dbReference type="ARBA" id="ARBA00010466"/>
    </source>
</evidence>
<dbReference type="GO" id="GO:0030246">
    <property type="term" value="F:carbohydrate binding"/>
    <property type="evidence" value="ECO:0007669"/>
    <property type="project" value="InterPro"/>
</dbReference>
<dbReference type="GO" id="GO:0003677">
    <property type="term" value="F:DNA binding"/>
    <property type="evidence" value="ECO:0007669"/>
    <property type="project" value="UniProtKB-KW"/>
</dbReference>